<organism evidence="1 2">
    <name type="scientific">Candidatus Dechloromonas phosphorivorans</name>
    <dbReference type="NCBI Taxonomy" id="2899244"/>
    <lineage>
        <taxon>Bacteria</taxon>
        <taxon>Pseudomonadati</taxon>
        <taxon>Pseudomonadota</taxon>
        <taxon>Betaproteobacteria</taxon>
        <taxon>Rhodocyclales</taxon>
        <taxon>Azonexaceae</taxon>
        <taxon>Dechloromonas</taxon>
    </lineage>
</organism>
<accession>A0A9D7LSE9</accession>
<comment type="caution">
    <text evidence="1">The sequence shown here is derived from an EMBL/GenBank/DDBJ whole genome shotgun (WGS) entry which is preliminary data.</text>
</comment>
<reference evidence="1" key="1">
    <citation type="submission" date="2020-10" db="EMBL/GenBank/DDBJ databases">
        <title>Connecting structure to function with the recovery of over 1000 high-quality activated sludge metagenome-assembled genomes encoding full-length rRNA genes using long-read sequencing.</title>
        <authorList>
            <person name="Singleton C.M."/>
            <person name="Petriglieri F."/>
            <person name="Kristensen J.M."/>
            <person name="Kirkegaard R.H."/>
            <person name="Michaelsen T.Y."/>
            <person name="Andersen M.H."/>
            <person name="Karst S.M."/>
            <person name="Dueholm M.S."/>
            <person name="Nielsen P.H."/>
            <person name="Albertsen M."/>
        </authorList>
    </citation>
    <scope>NUCLEOTIDE SEQUENCE</scope>
    <source>
        <strain evidence="1">OdNE_18-Q3-R46-58_BAT3C.305</strain>
    </source>
</reference>
<protein>
    <submittedName>
        <fullName evidence="1">Type I-C CRISPR-associated protein Cas8c/Csd1</fullName>
    </submittedName>
</protein>
<proteinExistence type="predicted"/>
<dbReference type="AlphaFoldDB" id="A0A9D7LSE9"/>
<dbReference type="NCBIfam" id="TIGR01863">
    <property type="entry name" value="cas_Csd1"/>
    <property type="match status" value="1"/>
</dbReference>
<evidence type="ECO:0000313" key="1">
    <source>
        <dbReference type="EMBL" id="MBK8889572.1"/>
    </source>
</evidence>
<evidence type="ECO:0000313" key="2">
    <source>
        <dbReference type="Proteomes" id="UP000808146"/>
    </source>
</evidence>
<dbReference type="EMBL" id="JADKBR010000003">
    <property type="protein sequence ID" value="MBK8889572.1"/>
    <property type="molecule type" value="Genomic_DNA"/>
</dbReference>
<dbReference type="InterPro" id="IPR010144">
    <property type="entry name" value="CRISPR-assoc_prot_Csd1-typ"/>
</dbReference>
<gene>
    <name evidence="1" type="primary">cas8c</name>
    <name evidence="1" type="ORF">IPN75_03855</name>
</gene>
<dbReference type="Proteomes" id="UP000808146">
    <property type="component" value="Unassembled WGS sequence"/>
</dbReference>
<dbReference type="Pfam" id="PF09709">
    <property type="entry name" value="Cas_Csd1"/>
    <property type="match status" value="1"/>
</dbReference>
<name>A0A9D7LSE9_9RHOO</name>
<sequence>MSWIQKLYETYEQCAGTVEPIGAKLWPVSHLVKQAHIEVVLDAKGNLKKGRIRKLDAAESETMIPATEDSASRSGAKVAPHPLCDEVSYCAPDSMPSEKFAAYIDLLTAWCNSEYAHPKAQAILSYIEKRSLRNDLAEAGIFPLTFTNRQGQKVKVADDKIFIRWRIEEIETPCSGTWQDSSLIAAWTGFDSACNAEDGICMVTGQSSRIAKKHARFVRYPGDGGKLISSNDSDGYTYRGRFTDGKEDYGKQACTVGFDVTQKSHNALRWLIDAQGYRHDYQAIVSWAVSGAPLPNPIKNTLDLFGIDSSDIEASPIPVGTGQNFALRLKKAIAGYSAKLDPNEDVIVMGLDSATPGRMAITFYRELKGSELLERIEKWHSNYAWHQNFGKERHFVGAPSPADIAEAAYGARIDVQLKKSTVERLLPCILDGAKIPFDLVRSTAARVKVVVASVMQPTAE</sequence>